<feature type="region of interest" description="Disordered" evidence="1">
    <location>
        <begin position="508"/>
        <end position="601"/>
    </location>
</feature>
<reference evidence="5 6" key="1">
    <citation type="submission" date="2024-10" db="EMBL/GenBank/DDBJ databases">
        <authorList>
            <person name="Kim D."/>
        </authorList>
    </citation>
    <scope>NUCLEOTIDE SEQUENCE [LARGE SCALE GENOMIC DNA]</scope>
    <source>
        <strain evidence="5">Taebaek</strain>
    </source>
</reference>
<feature type="compositionally biased region" description="Low complexity" evidence="1">
    <location>
        <begin position="394"/>
        <end position="411"/>
    </location>
</feature>
<evidence type="ECO:0000313" key="6">
    <source>
        <dbReference type="Proteomes" id="UP001620645"/>
    </source>
</evidence>
<evidence type="ECO:0000259" key="3">
    <source>
        <dbReference type="PROSITE" id="PS50948"/>
    </source>
</evidence>
<dbReference type="SMART" id="SM00473">
    <property type="entry name" value="PAN_AP"/>
    <property type="match status" value="2"/>
</dbReference>
<dbReference type="InterPro" id="IPR001507">
    <property type="entry name" value="ZP_dom"/>
</dbReference>
<feature type="compositionally biased region" description="Low complexity" evidence="1">
    <location>
        <begin position="532"/>
        <end position="595"/>
    </location>
</feature>
<evidence type="ECO:0000256" key="1">
    <source>
        <dbReference type="SAM" id="MobiDB-lite"/>
    </source>
</evidence>
<feature type="region of interest" description="Disordered" evidence="1">
    <location>
        <begin position="383"/>
        <end position="420"/>
    </location>
</feature>
<evidence type="ECO:0000313" key="5">
    <source>
        <dbReference type="EMBL" id="KAL3087175.1"/>
    </source>
</evidence>
<dbReference type="EMBL" id="JBICCN010000185">
    <property type="protein sequence ID" value="KAL3087175.1"/>
    <property type="molecule type" value="Genomic_DNA"/>
</dbReference>
<feature type="region of interest" description="Disordered" evidence="1">
    <location>
        <begin position="440"/>
        <end position="469"/>
    </location>
</feature>
<dbReference type="InterPro" id="IPR052774">
    <property type="entry name" value="Celegans_DevNeuronal_Protein"/>
</dbReference>
<dbReference type="Gene3D" id="3.50.4.10">
    <property type="entry name" value="Hepatocyte Growth Factor"/>
    <property type="match status" value="1"/>
</dbReference>
<dbReference type="Pfam" id="PF00024">
    <property type="entry name" value="PAN_1"/>
    <property type="match status" value="1"/>
</dbReference>
<feature type="domain" description="Apple" evidence="3">
    <location>
        <begin position="138"/>
        <end position="226"/>
    </location>
</feature>
<accession>A0ABD2J981</accession>
<feature type="compositionally biased region" description="Low complexity" evidence="1">
    <location>
        <begin position="655"/>
        <end position="716"/>
    </location>
</feature>
<evidence type="ECO:0000256" key="2">
    <source>
        <dbReference type="SAM" id="SignalP"/>
    </source>
</evidence>
<protein>
    <submittedName>
        <fullName evidence="5">Uncharacterized protein</fullName>
    </submittedName>
</protein>
<dbReference type="AlphaFoldDB" id="A0ABD2J981"/>
<keyword evidence="2" id="KW-0732">Signal</keyword>
<gene>
    <name evidence="5" type="ORF">niasHS_005414</name>
</gene>
<organism evidence="5 6">
    <name type="scientific">Heterodera schachtii</name>
    <name type="common">Sugarbeet cyst nematode worm</name>
    <name type="synonym">Tylenchus schachtii</name>
    <dbReference type="NCBI Taxonomy" id="97005"/>
    <lineage>
        <taxon>Eukaryota</taxon>
        <taxon>Metazoa</taxon>
        <taxon>Ecdysozoa</taxon>
        <taxon>Nematoda</taxon>
        <taxon>Chromadorea</taxon>
        <taxon>Rhabditida</taxon>
        <taxon>Tylenchina</taxon>
        <taxon>Tylenchomorpha</taxon>
        <taxon>Tylenchoidea</taxon>
        <taxon>Heteroderidae</taxon>
        <taxon>Heteroderinae</taxon>
        <taxon>Heterodera</taxon>
    </lineage>
</organism>
<dbReference type="Proteomes" id="UP001620645">
    <property type="component" value="Unassembled WGS sequence"/>
</dbReference>
<feature type="region of interest" description="Disordered" evidence="1">
    <location>
        <begin position="943"/>
        <end position="977"/>
    </location>
</feature>
<dbReference type="PANTHER" id="PTHR47327:SF6">
    <property type="entry name" value="PROTEIN LET-653"/>
    <property type="match status" value="1"/>
</dbReference>
<comment type="caution">
    <text evidence="5">The sequence shown here is derived from an EMBL/GenBank/DDBJ whole genome shotgun (WGS) entry which is preliminary data.</text>
</comment>
<dbReference type="SMART" id="SM00241">
    <property type="entry name" value="ZP"/>
    <property type="match status" value="1"/>
</dbReference>
<proteinExistence type="predicted"/>
<feature type="domain" description="ZP" evidence="4">
    <location>
        <begin position="236"/>
        <end position="888"/>
    </location>
</feature>
<sequence>MTSLLLHNSLPTLRRLLTQLSFLLLALYSSFAESQLQARPPCRPIFVRWPRVRLNSNHVSARSASLPLNACRDACADERGADNVLQCSAFNHRAGINSYGDECQLFRQEHVQHTDGYVEADDRYTFYWNYCVDTEKSCTGEYAFTFLSDRYILASEVSRTKFTRSLEDCLAECLNGGGGAMLCRSVSFNRTDGGCHLSEQNQLSKPSAIRVNNNPNFRIDYYENNCYNNSFSFTSTCEPGGIRVRVDSRIPYTGALYGLYDFFSCRIEPKESKLFDFLFPYPHISKNCSDSIRIMGQEALLEVVLSTDGVEPLYFITADDLTYQTKCPLPEHSSSSSSLSTKWQYNTVGGDDSGDVPKKGASVRTILEALTAAAEQPSIRRRFELGDDDDGHGTTKTIIATTETSPSSSPSRTEEETRTEKTLFTKDLFTLLPLFTLGQETATSSSSKTTAETTKTTTNASSSSATTNGEAQTATAIIALQQGNAKMDLAVVKGRKIGMEPIFDNSAVEGGPTTKKTVGKVGRHYEDEDEQTTAVTFPTSTSSTTTSPTTTITTTINPTIETTSSSSTTTTTSGTTTTTNAASGSSAEVAATSSAERVKATTKRAVEMDAWAQRSPASSGQEFSFSTHLAFPPDQIWMSTGGNRATPGQDHEETTITPSPASTTRSSTSTTTTTTSTPTTTSSSSTSTTTATPTTTTTTTATTTSAATPSAAPPSSLAAARQTEGTTAAAPASSAEQQQNTLRNNEFGGHPPGDGPRRPPQQQDKVIFDIFHNGQPTEAVVVGSRITLAFTPYFAIPPSYMSISGCQVEPIGSLYDWEKEPLAIIKDGCQADHVGLVCPPQKTDYGIRVTVESFRYQTTTQIQYTCLVRICPFAPCPQTTCPPVDGCPGDDIVSRTLGLSSRARRGTADGTPAPVELTLEQIRAALIANPQLQRQLGGLLSQQSSLGAGGANPPGDDPPAQSHAHEQMAQSPHRRLPDAPVVSAAPTLRMNTALQQQLIVLGGDTIVRRRLVVVNSEEELRYYVKTGEVPRPAGA</sequence>
<dbReference type="PROSITE" id="PS50948">
    <property type="entry name" value="PAN"/>
    <property type="match status" value="2"/>
</dbReference>
<feature type="domain" description="Apple" evidence="3">
    <location>
        <begin position="42"/>
        <end position="131"/>
    </location>
</feature>
<dbReference type="InterPro" id="IPR003609">
    <property type="entry name" value="Pan_app"/>
</dbReference>
<name>A0ABD2J981_HETSC</name>
<feature type="signal peptide" evidence="2">
    <location>
        <begin position="1"/>
        <end position="32"/>
    </location>
</feature>
<dbReference type="PANTHER" id="PTHR47327">
    <property type="entry name" value="FI18240P1-RELATED"/>
    <property type="match status" value="1"/>
</dbReference>
<feature type="compositionally biased region" description="Low complexity" evidence="1">
    <location>
        <begin position="726"/>
        <end position="735"/>
    </location>
</feature>
<evidence type="ECO:0000259" key="4">
    <source>
        <dbReference type="PROSITE" id="PS51034"/>
    </source>
</evidence>
<feature type="chain" id="PRO_5044785479" evidence="2">
    <location>
        <begin position="33"/>
        <end position="1035"/>
    </location>
</feature>
<dbReference type="PROSITE" id="PS51034">
    <property type="entry name" value="ZP_2"/>
    <property type="match status" value="1"/>
</dbReference>
<dbReference type="CDD" id="cd01099">
    <property type="entry name" value="PAN_AP_HGF"/>
    <property type="match status" value="1"/>
</dbReference>
<dbReference type="SUPFAM" id="SSF57414">
    <property type="entry name" value="Hairpin loop containing domain-like"/>
    <property type="match status" value="1"/>
</dbReference>
<keyword evidence="6" id="KW-1185">Reference proteome</keyword>
<feature type="region of interest" description="Disordered" evidence="1">
    <location>
        <begin position="634"/>
        <end position="762"/>
    </location>
</feature>